<sequence>MSDDKAVNRTQRSWRRLSERLLARNRHRLDEAGGVLARQLDFWNRKLAERAIPRARRERVEAMARKRGPSGARLSVVPAKSRTDDEGLS</sequence>
<dbReference type="RefSeq" id="WP_133735245.1">
    <property type="nucleotide sequence ID" value="NZ_SOAX01000002.1"/>
</dbReference>
<evidence type="ECO:0000256" key="1">
    <source>
        <dbReference type="SAM" id="MobiDB-lite"/>
    </source>
</evidence>
<organism evidence="2 3">
    <name type="scientific">Halospina denitrificans</name>
    <dbReference type="NCBI Taxonomy" id="332522"/>
    <lineage>
        <taxon>Bacteria</taxon>
        <taxon>Pseudomonadati</taxon>
        <taxon>Pseudomonadota</taxon>
        <taxon>Gammaproteobacteria</taxon>
        <taxon>Halospina</taxon>
    </lineage>
</organism>
<evidence type="ECO:0000313" key="2">
    <source>
        <dbReference type="EMBL" id="TDT43159.1"/>
    </source>
</evidence>
<dbReference type="AlphaFoldDB" id="A0A4R7K135"/>
<dbReference type="Proteomes" id="UP000295830">
    <property type="component" value="Unassembled WGS sequence"/>
</dbReference>
<feature type="region of interest" description="Disordered" evidence="1">
    <location>
        <begin position="62"/>
        <end position="89"/>
    </location>
</feature>
<comment type="caution">
    <text evidence="2">The sequence shown here is derived from an EMBL/GenBank/DDBJ whole genome shotgun (WGS) entry which is preliminary data.</text>
</comment>
<dbReference type="EMBL" id="SOAX01000002">
    <property type="protein sequence ID" value="TDT43159.1"/>
    <property type="molecule type" value="Genomic_DNA"/>
</dbReference>
<accession>A0A4R7K135</accession>
<evidence type="ECO:0000313" key="3">
    <source>
        <dbReference type="Proteomes" id="UP000295830"/>
    </source>
</evidence>
<keyword evidence="3" id="KW-1185">Reference proteome</keyword>
<gene>
    <name evidence="2" type="ORF">DES49_0971</name>
</gene>
<reference evidence="2 3" key="1">
    <citation type="submission" date="2019-03" db="EMBL/GenBank/DDBJ databases">
        <title>Genomic Encyclopedia of Type Strains, Phase IV (KMG-IV): sequencing the most valuable type-strain genomes for metagenomic binning, comparative biology and taxonomic classification.</title>
        <authorList>
            <person name="Goeker M."/>
        </authorList>
    </citation>
    <scope>NUCLEOTIDE SEQUENCE [LARGE SCALE GENOMIC DNA]</scope>
    <source>
        <strain evidence="2 3">DSM 15505</strain>
    </source>
</reference>
<name>A0A4R7K135_9GAMM</name>
<proteinExistence type="predicted"/>
<protein>
    <submittedName>
        <fullName evidence="2">Uncharacterized protein</fullName>
    </submittedName>
</protein>